<accession>A0A7E5WF25</accession>
<dbReference type="OrthoDB" id="7431739at2759"/>
<protein>
    <submittedName>
        <fullName evidence="2">Uncharacterized protein LOC113502123</fullName>
    </submittedName>
</protein>
<evidence type="ECO:0000313" key="1">
    <source>
        <dbReference type="Proteomes" id="UP000322000"/>
    </source>
</evidence>
<keyword evidence="1" id="KW-1185">Reference proteome</keyword>
<dbReference type="GeneID" id="113502123"/>
<evidence type="ECO:0000313" key="2">
    <source>
        <dbReference type="RefSeq" id="XP_026739303.1"/>
    </source>
</evidence>
<reference evidence="2" key="1">
    <citation type="submission" date="2025-08" db="UniProtKB">
        <authorList>
            <consortium name="RefSeq"/>
        </authorList>
    </citation>
    <scope>IDENTIFICATION</scope>
</reference>
<sequence>MYALRSQYYPPQGGLPLMDEDALPRTFIHSIYKFGYCTPDVLQKVFLRKTSNVTLSDFQSTQAPYLYLLEDEGTQRFRLQCIVMKIFVPRKHLFRRSRLPMYYCQGELFLVYKLTFQRVELHEFYFRTLINMPSNFFFEFYHAPPL</sequence>
<dbReference type="KEGG" id="tnl:113502123"/>
<proteinExistence type="predicted"/>
<gene>
    <name evidence="2" type="primary">LOC113502123</name>
</gene>
<name>A0A7E5WF25_TRINI</name>
<organism evidence="1 2">
    <name type="scientific">Trichoplusia ni</name>
    <name type="common">Cabbage looper</name>
    <dbReference type="NCBI Taxonomy" id="7111"/>
    <lineage>
        <taxon>Eukaryota</taxon>
        <taxon>Metazoa</taxon>
        <taxon>Ecdysozoa</taxon>
        <taxon>Arthropoda</taxon>
        <taxon>Hexapoda</taxon>
        <taxon>Insecta</taxon>
        <taxon>Pterygota</taxon>
        <taxon>Neoptera</taxon>
        <taxon>Endopterygota</taxon>
        <taxon>Lepidoptera</taxon>
        <taxon>Glossata</taxon>
        <taxon>Ditrysia</taxon>
        <taxon>Noctuoidea</taxon>
        <taxon>Noctuidae</taxon>
        <taxon>Plusiinae</taxon>
        <taxon>Trichoplusia</taxon>
    </lineage>
</organism>
<dbReference type="InParanoid" id="A0A7E5WF25"/>
<dbReference type="RefSeq" id="XP_026739303.1">
    <property type="nucleotide sequence ID" value="XM_026883502.1"/>
</dbReference>
<dbReference type="Proteomes" id="UP000322000">
    <property type="component" value="Chromosome 16"/>
</dbReference>
<dbReference type="AlphaFoldDB" id="A0A7E5WF25"/>